<protein>
    <submittedName>
        <fullName evidence="1">Uncharacterized protein</fullName>
    </submittedName>
</protein>
<dbReference type="AlphaFoldDB" id="A0A392M3I7"/>
<evidence type="ECO:0000313" key="2">
    <source>
        <dbReference type="Proteomes" id="UP000265520"/>
    </source>
</evidence>
<feature type="non-terminal residue" evidence="1">
    <location>
        <position position="1"/>
    </location>
</feature>
<reference evidence="1 2" key="1">
    <citation type="journal article" date="2018" name="Front. Plant Sci.">
        <title>Red Clover (Trifolium pratense) and Zigzag Clover (T. medium) - A Picture of Genomic Similarities and Differences.</title>
        <authorList>
            <person name="Dluhosova J."/>
            <person name="Istvanek J."/>
            <person name="Nedelnik J."/>
            <person name="Repkova J."/>
        </authorList>
    </citation>
    <scope>NUCLEOTIDE SEQUENCE [LARGE SCALE GENOMIC DNA]</scope>
    <source>
        <strain evidence="2">cv. 10/8</strain>
        <tissue evidence="1">Leaf</tissue>
    </source>
</reference>
<dbReference type="Proteomes" id="UP000265520">
    <property type="component" value="Unassembled WGS sequence"/>
</dbReference>
<proteinExistence type="predicted"/>
<accession>A0A392M3I7</accession>
<organism evidence="1 2">
    <name type="scientific">Trifolium medium</name>
    <dbReference type="NCBI Taxonomy" id="97028"/>
    <lineage>
        <taxon>Eukaryota</taxon>
        <taxon>Viridiplantae</taxon>
        <taxon>Streptophyta</taxon>
        <taxon>Embryophyta</taxon>
        <taxon>Tracheophyta</taxon>
        <taxon>Spermatophyta</taxon>
        <taxon>Magnoliopsida</taxon>
        <taxon>eudicotyledons</taxon>
        <taxon>Gunneridae</taxon>
        <taxon>Pentapetalae</taxon>
        <taxon>rosids</taxon>
        <taxon>fabids</taxon>
        <taxon>Fabales</taxon>
        <taxon>Fabaceae</taxon>
        <taxon>Papilionoideae</taxon>
        <taxon>50 kb inversion clade</taxon>
        <taxon>NPAAA clade</taxon>
        <taxon>Hologalegina</taxon>
        <taxon>IRL clade</taxon>
        <taxon>Trifolieae</taxon>
        <taxon>Trifolium</taxon>
    </lineage>
</organism>
<keyword evidence="2" id="KW-1185">Reference proteome</keyword>
<evidence type="ECO:0000313" key="1">
    <source>
        <dbReference type="EMBL" id="MCH81890.1"/>
    </source>
</evidence>
<gene>
    <name evidence="1" type="ORF">A2U01_0002684</name>
</gene>
<sequence length="48" mass="5118">AAKRAYASVVESLHEDATTPWQWDVGKQDAGCNPCMVALKALASVIQS</sequence>
<comment type="caution">
    <text evidence="1">The sequence shown here is derived from an EMBL/GenBank/DDBJ whole genome shotgun (WGS) entry which is preliminary data.</text>
</comment>
<dbReference type="EMBL" id="LXQA010002922">
    <property type="protein sequence ID" value="MCH81890.1"/>
    <property type="molecule type" value="Genomic_DNA"/>
</dbReference>
<name>A0A392M3I7_9FABA</name>